<keyword evidence="1" id="KW-0175">Coiled coil</keyword>
<dbReference type="OrthoDB" id="7364583at2"/>
<evidence type="ECO:0000256" key="1">
    <source>
        <dbReference type="SAM" id="Coils"/>
    </source>
</evidence>
<name>A0A364NZB6_9PROT</name>
<evidence type="ECO:0000313" key="3">
    <source>
        <dbReference type="Proteomes" id="UP000251075"/>
    </source>
</evidence>
<keyword evidence="3" id="KW-1185">Reference proteome</keyword>
<organism evidence="2 3">
    <name type="scientific">Paramagnetospirillum kuznetsovii</name>
    <dbReference type="NCBI Taxonomy" id="2053833"/>
    <lineage>
        <taxon>Bacteria</taxon>
        <taxon>Pseudomonadati</taxon>
        <taxon>Pseudomonadota</taxon>
        <taxon>Alphaproteobacteria</taxon>
        <taxon>Rhodospirillales</taxon>
        <taxon>Magnetospirillaceae</taxon>
        <taxon>Paramagnetospirillum</taxon>
    </lineage>
</organism>
<dbReference type="InterPro" id="IPR009579">
    <property type="entry name" value="DUF1192"/>
</dbReference>
<protein>
    <submittedName>
        <fullName evidence="2">DUF1192 domain-containing protein</fullName>
    </submittedName>
</protein>
<reference evidence="2 3" key="1">
    <citation type="submission" date="2017-11" db="EMBL/GenBank/DDBJ databases">
        <title>Draft genome sequence of magnetotactic bacterium Magnetospirillum kuznetsovii LBB-42.</title>
        <authorList>
            <person name="Grouzdev D.S."/>
            <person name="Rysina M.S."/>
            <person name="Baslerov R.V."/>
            <person name="Koziaeva V."/>
        </authorList>
    </citation>
    <scope>NUCLEOTIDE SEQUENCE [LARGE SCALE GENOMIC DNA]</scope>
    <source>
        <strain evidence="2 3">LBB-42</strain>
    </source>
</reference>
<evidence type="ECO:0000313" key="2">
    <source>
        <dbReference type="EMBL" id="RAU22383.1"/>
    </source>
</evidence>
<proteinExistence type="predicted"/>
<dbReference type="EMBL" id="PGTO01000005">
    <property type="protein sequence ID" value="RAU22383.1"/>
    <property type="molecule type" value="Genomic_DNA"/>
</dbReference>
<accession>A0A364NZB6</accession>
<dbReference type="AlphaFoldDB" id="A0A364NZB6"/>
<comment type="caution">
    <text evidence="2">The sequence shown here is derived from an EMBL/GenBank/DDBJ whole genome shotgun (WGS) entry which is preliminary data.</text>
</comment>
<gene>
    <name evidence="2" type="ORF">CU669_09430</name>
</gene>
<sequence>MDADELDPVRKAPALKNLDPMSIEELGDYIGDLEAEIERVKQAISRKQAVKAGAEAFFKR</sequence>
<dbReference type="Proteomes" id="UP000251075">
    <property type="component" value="Unassembled WGS sequence"/>
</dbReference>
<feature type="coiled-coil region" evidence="1">
    <location>
        <begin position="23"/>
        <end position="50"/>
    </location>
</feature>
<dbReference type="Pfam" id="PF06698">
    <property type="entry name" value="DUF1192"/>
    <property type="match status" value="1"/>
</dbReference>